<feature type="domain" description="Ig-like" evidence="2">
    <location>
        <begin position="193"/>
        <end position="282"/>
    </location>
</feature>
<dbReference type="CDD" id="cd00096">
    <property type="entry name" value="Ig"/>
    <property type="match status" value="1"/>
</dbReference>
<keyword evidence="1" id="KW-0472">Membrane</keyword>
<dbReference type="Gene3D" id="2.60.40.10">
    <property type="entry name" value="Immunoglobulins"/>
    <property type="match status" value="2"/>
</dbReference>
<dbReference type="Pfam" id="PF07686">
    <property type="entry name" value="V-set"/>
    <property type="match status" value="1"/>
</dbReference>
<dbReference type="OrthoDB" id="8741746at2759"/>
<dbReference type="InterPro" id="IPR013783">
    <property type="entry name" value="Ig-like_fold"/>
</dbReference>
<evidence type="ECO:0000313" key="4">
    <source>
        <dbReference type="Proteomes" id="UP000281406"/>
    </source>
</evidence>
<keyword evidence="1" id="KW-1133">Transmembrane helix</keyword>
<comment type="caution">
    <text evidence="3">The sequence shown here is derived from an EMBL/GenBank/DDBJ whole genome shotgun (WGS) entry which is preliminary data.</text>
</comment>
<dbReference type="AlphaFoldDB" id="A0A3N0YVT2"/>
<evidence type="ECO:0000259" key="2">
    <source>
        <dbReference type="PROSITE" id="PS50835"/>
    </source>
</evidence>
<reference evidence="3 4" key="1">
    <citation type="submission" date="2018-10" db="EMBL/GenBank/DDBJ databases">
        <title>Genome assembly for a Yunnan-Guizhou Plateau 3E fish, Anabarilius grahami (Regan), and its evolutionary and genetic applications.</title>
        <authorList>
            <person name="Jiang W."/>
        </authorList>
    </citation>
    <scope>NUCLEOTIDE SEQUENCE [LARGE SCALE GENOMIC DNA]</scope>
    <source>
        <strain evidence="3">AG-KIZ</strain>
        <tissue evidence="3">Muscle</tissue>
    </source>
</reference>
<name>A0A3N0YVT2_ANAGA</name>
<keyword evidence="4" id="KW-1185">Reference proteome</keyword>
<dbReference type="PANTHER" id="PTHR21063">
    <property type="entry name" value="LFA-3"/>
    <property type="match status" value="1"/>
</dbReference>
<dbReference type="EMBL" id="RJVU01021107">
    <property type="protein sequence ID" value="ROL50312.1"/>
    <property type="molecule type" value="Genomic_DNA"/>
</dbReference>
<keyword evidence="1" id="KW-0812">Transmembrane</keyword>
<dbReference type="SUPFAM" id="SSF48726">
    <property type="entry name" value="Immunoglobulin"/>
    <property type="match status" value="2"/>
</dbReference>
<dbReference type="InterPro" id="IPR003599">
    <property type="entry name" value="Ig_sub"/>
</dbReference>
<evidence type="ECO:0000313" key="3">
    <source>
        <dbReference type="EMBL" id="ROL50312.1"/>
    </source>
</evidence>
<accession>A0A3N0YVT2</accession>
<proteinExistence type="predicted"/>
<sequence>MFYQKQRVARRAPAPLRFSEWMIALKTPSSDIPLVKLYLKSLRSALRDNVIGKRSPGMMRFMRNGDSKALFFGQNHGERSRIGVFGVDAVTPVSVTEGDSVTLNTQRDDEIEWRFGDKNILIAEIRQDNKITCYDDSADGRFKDRLKMDQNGSLTITNTRTTDSGLYTVTETRKTKTPLDTFSVTVYSRLPVPVILKYSPQCSSSSSSSSSESKSVLLCSVVDVSHVTLSWYKGSSLLSNISVSNLSISISLPLEVEHQDRNTYRCVLNNPISNQTKHLDISGLCSGCCCCGFTEAVIRLALSALVGVAGAVILVYEFRTRKLHQKKIVKNAATNTDQSDENASDD</sequence>
<evidence type="ECO:0000256" key="1">
    <source>
        <dbReference type="SAM" id="Phobius"/>
    </source>
</evidence>
<dbReference type="PROSITE" id="PS50835">
    <property type="entry name" value="IG_LIKE"/>
    <property type="match status" value="1"/>
</dbReference>
<dbReference type="InterPro" id="IPR007110">
    <property type="entry name" value="Ig-like_dom"/>
</dbReference>
<organism evidence="3 4">
    <name type="scientific">Anabarilius grahami</name>
    <name type="common">Kanglang fish</name>
    <name type="synonym">Barilius grahami</name>
    <dbReference type="NCBI Taxonomy" id="495550"/>
    <lineage>
        <taxon>Eukaryota</taxon>
        <taxon>Metazoa</taxon>
        <taxon>Chordata</taxon>
        <taxon>Craniata</taxon>
        <taxon>Vertebrata</taxon>
        <taxon>Euteleostomi</taxon>
        <taxon>Actinopterygii</taxon>
        <taxon>Neopterygii</taxon>
        <taxon>Teleostei</taxon>
        <taxon>Ostariophysi</taxon>
        <taxon>Cypriniformes</taxon>
        <taxon>Xenocyprididae</taxon>
        <taxon>Xenocypridinae</taxon>
        <taxon>Xenocypridinae incertae sedis</taxon>
        <taxon>Anabarilius</taxon>
    </lineage>
</organism>
<gene>
    <name evidence="3" type="ORF">DPX16_4243</name>
</gene>
<feature type="transmembrane region" description="Helical" evidence="1">
    <location>
        <begin position="296"/>
        <end position="316"/>
    </location>
</feature>
<dbReference type="SMART" id="SM00409">
    <property type="entry name" value="IG"/>
    <property type="match status" value="2"/>
</dbReference>
<dbReference type="Proteomes" id="UP000281406">
    <property type="component" value="Unassembled WGS sequence"/>
</dbReference>
<dbReference type="InterPro" id="IPR036179">
    <property type="entry name" value="Ig-like_dom_sf"/>
</dbReference>
<dbReference type="PANTHER" id="PTHR21063:SF4">
    <property type="entry name" value="CD48 ANTIGEN-RELATED"/>
    <property type="match status" value="1"/>
</dbReference>
<protein>
    <submittedName>
        <fullName evidence="3">CD48 antigen</fullName>
    </submittedName>
</protein>
<dbReference type="InterPro" id="IPR013106">
    <property type="entry name" value="Ig_V-set"/>
</dbReference>